<protein>
    <submittedName>
        <fullName evidence="2">Putative secreted protein</fullName>
    </submittedName>
</protein>
<dbReference type="AlphaFoldDB" id="A0A0G4QVU6"/>
<reference evidence="2 6" key="1">
    <citation type="submission" date="2015-12" db="EMBL/GenBank/DDBJ databases">
        <authorList>
            <person name="Wibberg D."/>
        </authorList>
    </citation>
    <scope>NUCLEOTIDE SEQUENCE [LARGE SCALE GENOMIC DNA]</scope>
    <source>
        <strain evidence="2">R2091</strain>
    </source>
</reference>
<evidence type="ECO:0000313" key="6">
    <source>
        <dbReference type="Proteomes" id="UP000066661"/>
    </source>
</evidence>
<reference evidence="3 7" key="2">
    <citation type="submission" date="2016-01" db="EMBL/GenBank/DDBJ databases">
        <title>Draft sequences of Acinetobacter baumannii isolates from wounded military personnel.</title>
        <authorList>
            <person name="Arivett B.A."/>
            <person name="Fiester S.E."/>
            <person name="Ream D.C."/>
            <person name="Actis L.A."/>
        </authorList>
    </citation>
    <scope>NUCLEOTIDE SEQUENCE [LARGE SCALE GENOMIC DNA]</scope>
    <source>
        <strain evidence="3 7">AB2828</strain>
    </source>
</reference>
<reference evidence="5 8" key="4">
    <citation type="submission" date="2019-06" db="EMBL/GenBank/DDBJ databases">
        <title>A Diverse Panel of Clinical Acinetobacter baumannii for Research Use.</title>
        <authorList>
            <person name="Mcgann P."/>
            <person name="Snesrud E."/>
            <person name="Galac M.R."/>
        </authorList>
    </citation>
    <scope>NUCLEOTIDE SEQUENCE [LARGE SCALE GENOMIC DNA]</scope>
    <source>
        <strain evidence="5 8">MRSN14237</strain>
    </source>
</reference>
<dbReference type="EMBL" id="LN997846">
    <property type="protein sequence ID" value="CUW36927.1"/>
    <property type="molecule type" value="Genomic_DNA"/>
</dbReference>
<evidence type="ECO:0000313" key="8">
    <source>
        <dbReference type="Proteomes" id="UP000315888"/>
    </source>
</evidence>
<organism evidence="4 9">
    <name type="scientific">Acinetobacter baumannii</name>
    <dbReference type="NCBI Taxonomy" id="470"/>
    <lineage>
        <taxon>Bacteria</taxon>
        <taxon>Pseudomonadati</taxon>
        <taxon>Pseudomonadota</taxon>
        <taxon>Gammaproteobacteria</taxon>
        <taxon>Moraxellales</taxon>
        <taxon>Moraxellaceae</taxon>
        <taxon>Acinetobacter</taxon>
        <taxon>Acinetobacter calcoaceticus/baumannii complex</taxon>
    </lineage>
</organism>
<gene>
    <name evidence="2" type="ORF">ABR2091_3570</name>
    <name evidence="5" type="ORF">FJU42_09095</name>
    <name evidence="4" type="ORF">GSE42_19465</name>
    <name evidence="3" type="ORF">LV35_02450</name>
</gene>
<reference evidence="4" key="5">
    <citation type="submission" date="2019-12" db="EMBL/GenBank/DDBJ databases">
        <authorList>
            <person name="Nguyen S.-T."/>
        </authorList>
    </citation>
    <scope>NUCLEOTIDE SEQUENCE</scope>
    <source>
        <strain evidence="4">DMS06669</strain>
    </source>
</reference>
<evidence type="ECO:0000313" key="3">
    <source>
        <dbReference type="EMBL" id="KZA15083.1"/>
    </source>
</evidence>
<evidence type="ECO:0000313" key="4">
    <source>
        <dbReference type="EMBL" id="MYM80091.1"/>
    </source>
</evidence>
<feature type="signal peptide" evidence="1">
    <location>
        <begin position="1"/>
        <end position="20"/>
    </location>
</feature>
<keyword evidence="1" id="KW-0732">Signal</keyword>
<proteinExistence type="predicted"/>
<dbReference type="EMBL" id="LRDT01000032">
    <property type="protein sequence ID" value="KZA15083.1"/>
    <property type="molecule type" value="Genomic_DNA"/>
</dbReference>
<dbReference type="Proteomes" id="UP000066661">
    <property type="component" value="Chromosome I"/>
</dbReference>
<evidence type="ECO:0000313" key="9">
    <source>
        <dbReference type="Proteomes" id="UP000480763"/>
    </source>
</evidence>
<evidence type="ECO:0000313" key="2">
    <source>
        <dbReference type="EMBL" id="CUW36927.1"/>
    </source>
</evidence>
<evidence type="ECO:0000313" key="7">
    <source>
        <dbReference type="Proteomes" id="UP000076296"/>
    </source>
</evidence>
<name>A0A0G4QVU6_ACIBA</name>
<dbReference type="Proteomes" id="UP000315888">
    <property type="component" value="Unassembled WGS sequence"/>
</dbReference>
<evidence type="ECO:0000313" key="5">
    <source>
        <dbReference type="EMBL" id="TPU64656.1"/>
    </source>
</evidence>
<dbReference type="EMBL" id="WWCH01000001">
    <property type="protein sequence ID" value="MYM80091.1"/>
    <property type="molecule type" value="Genomic_DNA"/>
</dbReference>
<accession>A0A0G4QVU6</accession>
<dbReference type="EMBL" id="VHGY01000024">
    <property type="protein sequence ID" value="TPU64656.1"/>
    <property type="molecule type" value="Genomic_DNA"/>
</dbReference>
<feature type="chain" id="PRO_5015039420" evidence="1">
    <location>
        <begin position="21"/>
        <end position="153"/>
    </location>
</feature>
<dbReference type="Proteomes" id="UP000076296">
    <property type="component" value="Unassembled WGS sequence"/>
</dbReference>
<reference evidence="4 9" key="3">
    <citation type="journal article" date="2017" name="Ann. Clin. Microbiol. Antimicrob.">
        <title>New eight genes identified at the clinical multidrug-resistant Acinetobacter baumannii DMS06669 strain in a Vietnam hospital.</title>
        <authorList>
            <person name="Si-Tuan N."/>
            <person name="Ngoc H.M."/>
            <person name="Hang P.T.T."/>
            <person name="Nguyen C."/>
            <person name="Van P.H."/>
            <person name="Huong N.T."/>
        </authorList>
    </citation>
    <scope>NUCLEOTIDE SEQUENCE [LARGE SCALE GENOMIC DNA]</scope>
    <source>
        <strain evidence="4 9">DMS06669</strain>
    </source>
</reference>
<evidence type="ECO:0000256" key="1">
    <source>
        <dbReference type="SAM" id="SignalP"/>
    </source>
</evidence>
<dbReference type="Proteomes" id="UP000480763">
    <property type="component" value="Unassembled WGS sequence"/>
</dbReference>
<sequence>MKYKLFTFIFLSFFFSVTNASNDEKCFEDSKSLITNLYKNYPVDGNKIIESADRKTISRFFSNQLTNMLVKDYACRSNLNGVCNIDFNILSNAQDDIGKFSILQATDNIVTVKFNTPTHGEFIDFLIENKGKCKLIKNIKYDNNSNLIKILQQ</sequence>
<dbReference type="RefSeq" id="WP_000875657.1">
    <property type="nucleotide sequence ID" value="NZ_AP022077.1"/>
</dbReference>